<protein>
    <recommendedName>
        <fullName evidence="6">Large ribosomal subunit protein uL23</fullName>
    </recommendedName>
</protein>
<dbReference type="Gene3D" id="3.30.70.330">
    <property type="match status" value="1"/>
</dbReference>
<accession>A0A7J3M2N5</accession>
<dbReference type="GO" id="GO:0003735">
    <property type="term" value="F:structural constituent of ribosome"/>
    <property type="evidence" value="ECO:0007669"/>
    <property type="project" value="UniProtKB-UniRule"/>
</dbReference>
<dbReference type="GO" id="GO:0019843">
    <property type="term" value="F:rRNA binding"/>
    <property type="evidence" value="ECO:0007669"/>
    <property type="project" value="UniProtKB-UniRule"/>
</dbReference>
<name>A0A7J3M2N5_ARCFL</name>
<dbReference type="AlphaFoldDB" id="A0A7J3M2N5"/>
<dbReference type="GO" id="GO:1990904">
    <property type="term" value="C:ribonucleoprotein complex"/>
    <property type="evidence" value="ECO:0007669"/>
    <property type="project" value="UniProtKB-KW"/>
</dbReference>
<comment type="subunit">
    <text evidence="6">Part of the 50S ribosomal subunit. Contacts protein L29.</text>
</comment>
<comment type="caution">
    <text evidence="8">The sequence shown here is derived from an EMBL/GenBank/DDBJ whole genome shotgun (WGS) entry which is preliminary data.</text>
</comment>
<comment type="function">
    <text evidence="6">Binds to 23S rRNA. One of the proteins that surrounds the polypeptide exit tunnel on the outside of the ribosome.</text>
</comment>
<reference evidence="8" key="1">
    <citation type="journal article" date="2020" name="mSystems">
        <title>Genome- and Community-Level Interaction Insights into Carbon Utilization and Element Cycling Functions of Hydrothermarchaeota in Hydrothermal Sediment.</title>
        <authorList>
            <person name="Zhou Z."/>
            <person name="Liu Y."/>
            <person name="Xu W."/>
            <person name="Pan J."/>
            <person name="Luo Z.H."/>
            <person name="Li M."/>
        </authorList>
    </citation>
    <scope>NUCLEOTIDE SEQUENCE [LARGE SCALE GENOMIC DNA]</scope>
    <source>
        <strain evidence="8">SpSt-587</strain>
    </source>
</reference>
<evidence type="ECO:0000256" key="6">
    <source>
        <dbReference type="HAMAP-Rule" id="MF_01369"/>
    </source>
</evidence>
<keyword evidence="5 6" id="KW-0687">Ribonucleoprotein</keyword>
<dbReference type="InterPro" id="IPR013025">
    <property type="entry name" value="Ribosomal_uL23-like"/>
</dbReference>
<comment type="similarity">
    <text evidence="1 6 7">Belongs to the universal ribosomal protein uL23 family.</text>
</comment>
<evidence type="ECO:0000256" key="7">
    <source>
        <dbReference type="RuleBase" id="RU003934"/>
    </source>
</evidence>
<keyword evidence="4 6" id="KW-0689">Ribosomal protein</keyword>
<dbReference type="SUPFAM" id="SSF54189">
    <property type="entry name" value="Ribosomal proteins S24e, L23 and L15e"/>
    <property type="match status" value="1"/>
</dbReference>
<evidence type="ECO:0000256" key="4">
    <source>
        <dbReference type="ARBA" id="ARBA00022980"/>
    </source>
</evidence>
<dbReference type="InterPro" id="IPR012678">
    <property type="entry name" value="Ribosomal_uL23/eL15/eS24_sf"/>
</dbReference>
<evidence type="ECO:0000313" key="8">
    <source>
        <dbReference type="EMBL" id="HGT83186.1"/>
    </source>
</evidence>
<evidence type="ECO:0000256" key="2">
    <source>
        <dbReference type="ARBA" id="ARBA00022730"/>
    </source>
</evidence>
<dbReference type="NCBIfam" id="NF011118">
    <property type="entry name" value="PRK14548.1"/>
    <property type="match status" value="1"/>
</dbReference>
<keyword evidence="3 6" id="KW-0694">RNA-binding</keyword>
<dbReference type="Pfam" id="PF00276">
    <property type="entry name" value="Ribosomal_L23"/>
    <property type="match status" value="1"/>
</dbReference>
<dbReference type="GO" id="GO:0005840">
    <property type="term" value="C:ribosome"/>
    <property type="evidence" value="ECO:0007669"/>
    <property type="project" value="UniProtKB-UniRule"/>
</dbReference>
<dbReference type="PANTHER" id="PTHR11620">
    <property type="entry name" value="60S RIBOSOMAL PROTEIN L23A"/>
    <property type="match status" value="1"/>
</dbReference>
<keyword evidence="2 6" id="KW-0699">rRNA-binding</keyword>
<dbReference type="NCBIfam" id="TIGR03636">
    <property type="entry name" value="uL23_arch"/>
    <property type="match status" value="1"/>
</dbReference>
<evidence type="ECO:0000256" key="5">
    <source>
        <dbReference type="ARBA" id="ARBA00023274"/>
    </source>
</evidence>
<organism evidence="8">
    <name type="scientific">Archaeoglobus fulgidus</name>
    <dbReference type="NCBI Taxonomy" id="2234"/>
    <lineage>
        <taxon>Archaea</taxon>
        <taxon>Methanobacteriati</taxon>
        <taxon>Methanobacteriota</taxon>
        <taxon>Archaeoglobi</taxon>
        <taxon>Archaeoglobales</taxon>
        <taxon>Archaeoglobaceae</taxon>
        <taxon>Archaeoglobus</taxon>
    </lineage>
</organism>
<dbReference type="InterPro" id="IPR001014">
    <property type="entry name" value="Ribosomal_uL23_CS"/>
</dbReference>
<evidence type="ECO:0000256" key="1">
    <source>
        <dbReference type="ARBA" id="ARBA00006700"/>
    </source>
</evidence>
<dbReference type="EMBL" id="DSYZ01000109">
    <property type="protein sequence ID" value="HGT83186.1"/>
    <property type="molecule type" value="Genomic_DNA"/>
</dbReference>
<gene>
    <name evidence="6" type="primary">rpl23</name>
    <name evidence="8" type="ORF">ENT52_05615</name>
</gene>
<dbReference type="InterPro" id="IPR012677">
    <property type="entry name" value="Nucleotide-bd_a/b_plait_sf"/>
</dbReference>
<proteinExistence type="inferred from homology"/>
<evidence type="ECO:0000256" key="3">
    <source>
        <dbReference type="ARBA" id="ARBA00022884"/>
    </source>
</evidence>
<dbReference type="InterPro" id="IPR019985">
    <property type="entry name" value="Ribosomal_uL23"/>
</dbReference>
<dbReference type="PROSITE" id="PS00050">
    <property type="entry name" value="RIBOSOMAL_L23"/>
    <property type="match status" value="1"/>
</dbReference>
<dbReference type="GO" id="GO:0006412">
    <property type="term" value="P:translation"/>
    <property type="evidence" value="ECO:0007669"/>
    <property type="project" value="UniProtKB-UniRule"/>
</dbReference>
<sequence length="80" mass="9309">MIQHFVLTEKAMMELKKNVITAVVNLKARKNDIKKEFERLFNVEVEKVNVLVTPRGEKKAYIKLKSNYNAEELLSKLGVF</sequence>
<dbReference type="HAMAP" id="MF_01369_A">
    <property type="entry name" value="Ribosomal_uL23_A"/>
    <property type="match status" value="1"/>
</dbReference>